<dbReference type="Proteomes" id="UP000524450">
    <property type="component" value="Unassembled WGS sequence"/>
</dbReference>
<dbReference type="GO" id="GO:0044281">
    <property type="term" value="P:small molecule metabolic process"/>
    <property type="evidence" value="ECO:0007669"/>
    <property type="project" value="UniProtKB-ARBA"/>
</dbReference>
<dbReference type="SUPFAM" id="SSF52518">
    <property type="entry name" value="Thiamin diphosphate-binding fold (THDP-binding)"/>
    <property type="match status" value="2"/>
</dbReference>
<dbReference type="CDD" id="cd07035">
    <property type="entry name" value="TPP_PYR_POX_like"/>
    <property type="match status" value="1"/>
</dbReference>
<proteinExistence type="inferred from homology"/>
<comment type="similarity">
    <text evidence="1">Belongs to the TPP enzyme family.</text>
</comment>
<evidence type="ECO:0000256" key="1">
    <source>
        <dbReference type="ARBA" id="ARBA00007812"/>
    </source>
</evidence>
<accession>A0A840G816</accession>
<dbReference type="EMBL" id="JACIFZ010000009">
    <property type="protein sequence ID" value="MBB4224968.1"/>
    <property type="molecule type" value="Genomic_DNA"/>
</dbReference>
<dbReference type="InterPro" id="IPR045229">
    <property type="entry name" value="TPP_enz"/>
</dbReference>
<dbReference type="AlphaFoldDB" id="A0A840G816"/>
<dbReference type="InterPro" id="IPR012001">
    <property type="entry name" value="Thiamin_PyroP_enz_TPP-bd_dom"/>
</dbReference>
<dbReference type="PANTHER" id="PTHR18968:SF86">
    <property type="entry name" value="ACETOLACTATE SYNTHASE LARGE SUBUNIT ILVX-RELATED"/>
    <property type="match status" value="1"/>
</dbReference>
<reference evidence="5 6" key="1">
    <citation type="submission" date="2020-08" db="EMBL/GenBank/DDBJ databases">
        <title>Genomic Encyclopedia of Type Strains, Phase IV (KMG-V): Genome sequencing to study the core and pangenomes of soil and plant-associated prokaryotes.</title>
        <authorList>
            <person name="Whitman W."/>
        </authorList>
    </citation>
    <scope>NUCLEOTIDE SEQUENCE [LARGE SCALE GENOMIC DNA]</scope>
    <source>
        <strain evidence="5 6">34/80</strain>
    </source>
</reference>
<evidence type="ECO:0000259" key="3">
    <source>
        <dbReference type="Pfam" id="PF02775"/>
    </source>
</evidence>
<dbReference type="NCBIfam" id="NF005760">
    <property type="entry name" value="PRK07586.1"/>
    <property type="match status" value="1"/>
</dbReference>
<dbReference type="InterPro" id="IPR029061">
    <property type="entry name" value="THDP-binding"/>
</dbReference>
<comment type="caution">
    <text evidence="5">The sequence shown here is derived from an EMBL/GenBank/DDBJ whole genome shotgun (WGS) entry which is preliminary data.</text>
</comment>
<dbReference type="GO" id="GO:0003984">
    <property type="term" value="F:acetolactate synthase activity"/>
    <property type="evidence" value="ECO:0007669"/>
    <property type="project" value="UniProtKB-EC"/>
</dbReference>
<evidence type="ECO:0000259" key="4">
    <source>
        <dbReference type="Pfam" id="PF02776"/>
    </source>
</evidence>
<dbReference type="GO" id="GO:0050660">
    <property type="term" value="F:flavin adenine dinucleotide binding"/>
    <property type="evidence" value="ECO:0007669"/>
    <property type="project" value="TreeGrafter"/>
</dbReference>
<dbReference type="EC" id="2.2.1.6" evidence="5"/>
<feature type="domain" description="Thiamine pyrophosphate enzyme N-terminal TPP-binding" evidence="4">
    <location>
        <begin position="5"/>
        <end position="108"/>
    </location>
</feature>
<evidence type="ECO:0000256" key="2">
    <source>
        <dbReference type="ARBA" id="ARBA00023052"/>
    </source>
</evidence>
<dbReference type="CDD" id="cd02002">
    <property type="entry name" value="TPP_BFDC"/>
    <property type="match status" value="1"/>
</dbReference>
<evidence type="ECO:0000313" key="6">
    <source>
        <dbReference type="Proteomes" id="UP000524450"/>
    </source>
</evidence>
<sequence length="519" mass="53206">MTEQTGAQALWAALSGEGVDTCFANPGTTELDLVRALEGQDSIRCVIGLQENVCTGAADGYGRMLGRPAATLLHLGPGFANGIANLHNARRARTPIVNLIGDHTSWHLPFDAPLSSDIESLARPVSGWVHRIASTADAPRAAAESVRQSLANGGQGATLIFPADYQADPLQGAAAAAGTPALDAASTAPVDIATCAQRLRSARRIVFLLGGGGELGGLGVRAQHAAARLCAALGATAYAETFPARAERGQGLPAFDRLPYFPEPARAVLDPADLVVLAGALPPVTYFGYAGHPSLMVEAARLLSLGEPGHPVAEALEQLADALQAPAFEAPVHPLPAEPAGALTPAAIGAVLTRALPEGAIVSVEGGTCGYPFYAASAAAAPHTTLTNTGGAIGQGLPVAVGAAIACPGRRVVGLLSDGSTQYTIQSLWTMAHEQLDVVVLIAANHQYAILRNELRRGGAALGARAEALTALDSPRIDWVGLAQSYGVPATRAATAEELSVQLREAFGRRGPALIEMAL</sequence>
<gene>
    <name evidence="5" type="ORF">GGD71_005777</name>
</gene>
<dbReference type="Pfam" id="PF02775">
    <property type="entry name" value="TPP_enzyme_C"/>
    <property type="match status" value="1"/>
</dbReference>
<dbReference type="Pfam" id="PF02776">
    <property type="entry name" value="TPP_enzyme_N"/>
    <property type="match status" value="1"/>
</dbReference>
<dbReference type="Gene3D" id="3.40.50.1220">
    <property type="entry name" value="TPP-binding domain"/>
    <property type="match status" value="1"/>
</dbReference>
<dbReference type="InterPro" id="IPR029035">
    <property type="entry name" value="DHS-like_NAD/FAD-binding_dom"/>
</dbReference>
<dbReference type="SUPFAM" id="SSF52467">
    <property type="entry name" value="DHS-like NAD/FAD-binding domain"/>
    <property type="match status" value="1"/>
</dbReference>
<dbReference type="PANTHER" id="PTHR18968">
    <property type="entry name" value="THIAMINE PYROPHOSPHATE ENZYMES"/>
    <property type="match status" value="1"/>
</dbReference>
<dbReference type="GO" id="GO:0030976">
    <property type="term" value="F:thiamine pyrophosphate binding"/>
    <property type="evidence" value="ECO:0007669"/>
    <property type="project" value="InterPro"/>
</dbReference>
<dbReference type="InterPro" id="IPR011766">
    <property type="entry name" value="TPP_enzyme_TPP-bd"/>
</dbReference>
<organism evidence="5 6">
    <name type="scientific">Variovorax guangxiensis</name>
    <dbReference type="NCBI Taxonomy" id="1775474"/>
    <lineage>
        <taxon>Bacteria</taxon>
        <taxon>Pseudomonadati</taxon>
        <taxon>Pseudomonadota</taxon>
        <taxon>Betaproteobacteria</taxon>
        <taxon>Burkholderiales</taxon>
        <taxon>Comamonadaceae</taxon>
        <taxon>Variovorax</taxon>
    </lineage>
</organism>
<dbReference type="RefSeq" id="WP_184641815.1">
    <property type="nucleotide sequence ID" value="NZ_JACIFZ010000009.1"/>
</dbReference>
<dbReference type="Gene3D" id="3.40.50.970">
    <property type="match status" value="2"/>
</dbReference>
<keyword evidence="5" id="KW-0808">Transferase</keyword>
<keyword evidence="2" id="KW-0786">Thiamine pyrophosphate</keyword>
<protein>
    <submittedName>
        <fullName evidence="5">Acetolactate synthase-1/2/3 large subunit</fullName>
        <ecNumber evidence="5">2.2.1.6</ecNumber>
    </submittedName>
</protein>
<evidence type="ECO:0000313" key="5">
    <source>
        <dbReference type="EMBL" id="MBB4224968.1"/>
    </source>
</evidence>
<name>A0A840G816_9BURK</name>
<feature type="domain" description="Thiamine pyrophosphate enzyme TPP-binding" evidence="3">
    <location>
        <begin position="381"/>
        <end position="516"/>
    </location>
</feature>